<sequence>MRFPMPYAPFARSVHRCASATCLALAATALPAFAGPPATFVDRSAGLPVDHVYSGGWEHFVGGGVAVLDCNGDARPDLFAAGGESPARLFVNRTGAPGDPLTFDTADLAPLTGVTGAYPLDIDSDGALDLAVLRVGPNVLLKGDGACGFTDATTEWGLAPGEDWTTAFSATWEAGATLPTLAFGNYVDRDDPEGPFEACDENALVRPRADGTGYGAPEPIAPGWCALSMLISDWQRTGTPELRISNDRHYYVRGGYEEMWRLDPLGPRTPEDGWERVSLWGMGIASADVDGNGYPDVMLTSMGDQLLQFSDGAHYEAAPFSLGTYAQRPHTGDDGRPSTGWHAAFGDVDNDARLDLFIAKGNVDQMPSNAMHDPNSLLMQQPDGRFEERSVEAGVATSDRSRGAALTDLDGDGRLDLVVVNRRAPMEVWQNATEGTGTWLAVDLRQHAPNTRAVGAWIEVRHGDTVTAREVTVGGGHAGGIAGPEHFGLGTATEAEIRVRWPGRGWSDWRPVELNTRITVEREGAPGH</sequence>
<dbReference type="PANTHER" id="PTHR16026">
    <property type="entry name" value="CARTILAGE ACIDIC PROTEIN 1"/>
    <property type="match status" value="1"/>
</dbReference>
<evidence type="ECO:0000256" key="2">
    <source>
        <dbReference type="SAM" id="SignalP"/>
    </source>
</evidence>
<dbReference type="AlphaFoldDB" id="W4HKU4"/>
<keyword evidence="1 2" id="KW-0732">Signal</keyword>
<keyword evidence="5" id="KW-1185">Reference proteome</keyword>
<evidence type="ECO:0000313" key="5">
    <source>
        <dbReference type="Proteomes" id="UP000019063"/>
    </source>
</evidence>
<dbReference type="eggNOG" id="COG0457">
    <property type="taxonomic scope" value="Bacteria"/>
</dbReference>
<gene>
    <name evidence="4" type="ORF">ATO8_07451</name>
</gene>
<name>W4HKU4_9RHOB</name>
<dbReference type="STRING" id="1379903.ATO8_07451"/>
<evidence type="ECO:0000256" key="1">
    <source>
        <dbReference type="ARBA" id="ARBA00022729"/>
    </source>
</evidence>
<evidence type="ECO:0000259" key="3">
    <source>
        <dbReference type="Pfam" id="PF07593"/>
    </source>
</evidence>
<dbReference type="SUPFAM" id="SSF69318">
    <property type="entry name" value="Integrin alpha N-terminal domain"/>
    <property type="match status" value="1"/>
</dbReference>
<dbReference type="InterPro" id="IPR028994">
    <property type="entry name" value="Integrin_alpha_N"/>
</dbReference>
<feature type="signal peptide" evidence="2">
    <location>
        <begin position="1"/>
        <end position="34"/>
    </location>
</feature>
<accession>W4HKU4</accession>
<evidence type="ECO:0000313" key="4">
    <source>
        <dbReference type="EMBL" id="ETW13028.1"/>
    </source>
</evidence>
<dbReference type="Proteomes" id="UP000019063">
    <property type="component" value="Unassembled WGS sequence"/>
</dbReference>
<dbReference type="Pfam" id="PF07593">
    <property type="entry name" value="UnbV_ASPIC"/>
    <property type="match status" value="1"/>
</dbReference>
<dbReference type="InterPro" id="IPR013517">
    <property type="entry name" value="FG-GAP"/>
</dbReference>
<dbReference type="InterPro" id="IPR027039">
    <property type="entry name" value="Crtac1"/>
</dbReference>
<dbReference type="Gene3D" id="2.130.10.130">
    <property type="entry name" value="Integrin alpha, N-terminal"/>
    <property type="match status" value="1"/>
</dbReference>
<organism evidence="4 5">
    <name type="scientific">Roseivivax marinus</name>
    <dbReference type="NCBI Taxonomy" id="1379903"/>
    <lineage>
        <taxon>Bacteria</taxon>
        <taxon>Pseudomonadati</taxon>
        <taxon>Pseudomonadota</taxon>
        <taxon>Alphaproteobacteria</taxon>
        <taxon>Rhodobacterales</taxon>
        <taxon>Roseobacteraceae</taxon>
        <taxon>Roseivivax</taxon>
    </lineage>
</organism>
<dbReference type="RefSeq" id="WP_240476938.1">
    <property type="nucleotide sequence ID" value="NZ_AQQW01000004.1"/>
</dbReference>
<dbReference type="Pfam" id="PF13517">
    <property type="entry name" value="FG-GAP_3"/>
    <property type="match status" value="1"/>
</dbReference>
<reference evidence="4 5" key="1">
    <citation type="journal article" date="2014" name="Antonie Van Leeuwenhoek">
        <title>Roseivivax atlanticus sp. nov., isolated from surface seawater of the Atlantic Ocean.</title>
        <authorList>
            <person name="Li G."/>
            <person name="Lai Q."/>
            <person name="Liu X."/>
            <person name="Sun F."/>
            <person name="Shao Z."/>
        </authorList>
    </citation>
    <scope>NUCLEOTIDE SEQUENCE [LARGE SCALE GENOMIC DNA]</scope>
    <source>
        <strain evidence="4 5">22II-s10s</strain>
    </source>
</reference>
<feature type="chain" id="PRO_5004843332" evidence="2">
    <location>
        <begin position="35"/>
        <end position="528"/>
    </location>
</feature>
<proteinExistence type="predicted"/>
<feature type="domain" description="ASPIC/UnbV" evidence="3">
    <location>
        <begin position="453"/>
        <end position="518"/>
    </location>
</feature>
<dbReference type="PATRIC" id="fig|1317118.6.peg.1543"/>
<dbReference type="EMBL" id="AQQW01000004">
    <property type="protein sequence ID" value="ETW13028.1"/>
    <property type="molecule type" value="Genomic_DNA"/>
</dbReference>
<dbReference type="PANTHER" id="PTHR16026:SF0">
    <property type="entry name" value="CARTILAGE ACIDIC PROTEIN 1"/>
    <property type="match status" value="1"/>
</dbReference>
<comment type="caution">
    <text evidence="4">The sequence shown here is derived from an EMBL/GenBank/DDBJ whole genome shotgun (WGS) entry which is preliminary data.</text>
</comment>
<protein>
    <submittedName>
        <fullName evidence="4">FG-GAP repeat domain-containing protein</fullName>
    </submittedName>
</protein>
<dbReference type="InterPro" id="IPR011519">
    <property type="entry name" value="UnbV_ASPIC"/>
</dbReference>